<gene>
    <name evidence="4" type="ORF">GRX03_01145</name>
</gene>
<keyword evidence="1" id="KW-0489">Methyltransferase</keyword>
<dbReference type="InterPro" id="IPR004114">
    <property type="entry name" value="THUMP_dom"/>
</dbReference>
<dbReference type="InterPro" id="IPR000241">
    <property type="entry name" value="RlmKL-like_Mtase"/>
</dbReference>
<keyword evidence="2" id="KW-0694">RNA-binding</keyword>
<evidence type="ECO:0000256" key="2">
    <source>
        <dbReference type="PROSITE-ProRule" id="PRU00529"/>
    </source>
</evidence>
<dbReference type="PROSITE" id="PS51165">
    <property type="entry name" value="THUMP"/>
    <property type="match status" value="1"/>
</dbReference>
<evidence type="ECO:0000313" key="5">
    <source>
        <dbReference type="Proteomes" id="UP000466535"/>
    </source>
</evidence>
<evidence type="ECO:0000259" key="3">
    <source>
        <dbReference type="PROSITE" id="PS51165"/>
    </source>
</evidence>
<dbReference type="OrthoDB" id="7080at2157"/>
<dbReference type="RefSeq" id="WP_159762371.1">
    <property type="nucleotide sequence ID" value="NZ_WUUT01000001.1"/>
</dbReference>
<dbReference type="GO" id="GO:0008990">
    <property type="term" value="F:rRNA (guanine-N2-)-methyltransferase activity"/>
    <property type="evidence" value="ECO:0007669"/>
    <property type="project" value="TreeGrafter"/>
</dbReference>
<protein>
    <recommendedName>
        <fullName evidence="3">THUMP domain-containing protein</fullName>
    </recommendedName>
</protein>
<dbReference type="Pfam" id="PF02926">
    <property type="entry name" value="THUMP"/>
    <property type="match status" value="1"/>
</dbReference>
<dbReference type="GO" id="GO:0003723">
    <property type="term" value="F:RNA binding"/>
    <property type="evidence" value="ECO:0007669"/>
    <property type="project" value="UniProtKB-UniRule"/>
</dbReference>
<dbReference type="SMART" id="SM00981">
    <property type="entry name" value="THUMP"/>
    <property type="match status" value="1"/>
</dbReference>
<dbReference type="SUPFAM" id="SSF143437">
    <property type="entry name" value="THUMP domain-like"/>
    <property type="match status" value="1"/>
</dbReference>
<proteinExistence type="predicted"/>
<dbReference type="SUPFAM" id="SSF53335">
    <property type="entry name" value="S-adenosyl-L-methionine-dependent methyltransferases"/>
    <property type="match status" value="1"/>
</dbReference>
<dbReference type="AlphaFoldDB" id="A0A6B0SYH4"/>
<dbReference type="PANTHER" id="PTHR47313:SF1">
    <property type="entry name" value="RIBOSOMAL RNA LARGE SUBUNIT METHYLTRANSFERASE K_L"/>
    <property type="match status" value="1"/>
</dbReference>
<accession>A0A6B0SYH4</accession>
<keyword evidence="1" id="KW-0808">Transferase</keyword>
<reference evidence="4 5" key="1">
    <citation type="submission" date="2019-12" db="EMBL/GenBank/DDBJ databases">
        <title>Isolation and characterization of three novel carbon monoxide-oxidizing members of Halobacteria from salione crusts and soils.</title>
        <authorList>
            <person name="Myers M.R."/>
            <person name="King G.M."/>
        </authorList>
    </citation>
    <scope>NUCLEOTIDE SEQUENCE [LARGE SCALE GENOMIC DNA]</scope>
    <source>
        <strain evidence="4 5">WSH3</strain>
    </source>
</reference>
<dbReference type="InterPro" id="IPR029063">
    <property type="entry name" value="SAM-dependent_MTases_sf"/>
</dbReference>
<dbReference type="GO" id="GO:0008033">
    <property type="term" value="P:tRNA processing"/>
    <property type="evidence" value="ECO:0007669"/>
    <property type="project" value="UniProtKB-ARBA"/>
</dbReference>
<dbReference type="CDD" id="cd11715">
    <property type="entry name" value="THUMP_AdoMetMT"/>
    <property type="match status" value="1"/>
</dbReference>
<sequence>MSTHDLTADRWRFLATTNRGLEDIAAAELTELGGSDAETLYPGMIEFAAPPAVVSRVHAYCRQIHRLLLELARGRCSSLADITALVDSLDISRILGPEQSFAVRAQRRGDHSFESPDVESAVGQAIVDASRAQRGTRPPVDLDDPDLIVRVFVRERRAIVTVDTTGQYSLHRRRYRVAEHAAPIRPTMAASMYRLADPDPDERVVDPLCGCGTVPIEAAATALDRRIEPVHEPAFRRLRALDADESAISDHRRQRDGAPPDIRGFDIDPEAVADARENARHAGVADTLSFETADARQRPIAADVVVTDLPFGVRTDDDIRPLYADFAERLAESDCRRAVIHTARGDLLGLEPTRRIEMRRGRLETAILVID</sequence>
<organism evidence="4 5">
    <name type="scientific">Halovenus carboxidivorans</name>
    <dbReference type="NCBI Taxonomy" id="2692199"/>
    <lineage>
        <taxon>Archaea</taxon>
        <taxon>Methanobacteriati</taxon>
        <taxon>Methanobacteriota</taxon>
        <taxon>Stenosarchaea group</taxon>
        <taxon>Halobacteria</taxon>
        <taxon>Halobacteriales</taxon>
        <taxon>Haloarculaceae</taxon>
        <taxon>Halovenus</taxon>
    </lineage>
</organism>
<dbReference type="Proteomes" id="UP000466535">
    <property type="component" value="Unassembled WGS sequence"/>
</dbReference>
<feature type="domain" description="THUMP" evidence="3">
    <location>
        <begin position="52"/>
        <end position="164"/>
    </location>
</feature>
<dbReference type="Pfam" id="PF01170">
    <property type="entry name" value="UPF0020"/>
    <property type="match status" value="1"/>
</dbReference>
<evidence type="ECO:0000256" key="1">
    <source>
        <dbReference type="ARBA" id="ARBA00022603"/>
    </source>
</evidence>
<evidence type="ECO:0000313" key="4">
    <source>
        <dbReference type="EMBL" id="MXR50217.1"/>
    </source>
</evidence>
<dbReference type="Gene3D" id="3.40.50.150">
    <property type="entry name" value="Vaccinia Virus protein VP39"/>
    <property type="match status" value="1"/>
</dbReference>
<dbReference type="GO" id="GO:0070043">
    <property type="term" value="F:rRNA (guanine-N7-)-methyltransferase activity"/>
    <property type="evidence" value="ECO:0007669"/>
    <property type="project" value="TreeGrafter"/>
</dbReference>
<dbReference type="Gene3D" id="3.30.2130.30">
    <property type="match status" value="1"/>
</dbReference>
<dbReference type="PANTHER" id="PTHR47313">
    <property type="entry name" value="RIBOSOMAL RNA LARGE SUBUNIT METHYLTRANSFERASE K/L"/>
    <property type="match status" value="1"/>
</dbReference>
<keyword evidence="5" id="KW-1185">Reference proteome</keyword>
<dbReference type="EMBL" id="WUUT01000001">
    <property type="protein sequence ID" value="MXR50217.1"/>
    <property type="molecule type" value="Genomic_DNA"/>
</dbReference>
<name>A0A6B0SYH4_9EURY</name>
<comment type="caution">
    <text evidence="4">The sequence shown here is derived from an EMBL/GenBank/DDBJ whole genome shotgun (WGS) entry which is preliminary data.</text>
</comment>